<dbReference type="RefSeq" id="WP_284721101.1">
    <property type="nucleotide sequence ID" value="NZ_JARZHI010000033.1"/>
</dbReference>
<evidence type="ECO:0000256" key="1">
    <source>
        <dbReference type="SAM" id="MobiDB-lite"/>
    </source>
</evidence>
<keyword evidence="3" id="KW-1185">Reference proteome</keyword>
<feature type="compositionally biased region" description="Low complexity" evidence="1">
    <location>
        <begin position="29"/>
        <end position="60"/>
    </location>
</feature>
<evidence type="ECO:0000313" key="2">
    <source>
        <dbReference type="EMBL" id="MDI1433757.1"/>
    </source>
</evidence>
<proteinExistence type="predicted"/>
<name>A0ABT6P030_9BACT</name>
<gene>
    <name evidence="2" type="ORF">QHF89_29935</name>
</gene>
<organism evidence="2 3">
    <name type="scientific">Polyangium sorediatum</name>
    <dbReference type="NCBI Taxonomy" id="889274"/>
    <lineage>
        <taxon>Bacteria</taxon>
        <taxon>Pseudomonadati</taxon>
        <taxon>Myxococcota</taxon>
        <taxon>Polyangia</taxon>
        <taxon>Polyangiales</taxon>
        <taxon>Polyangiaceae</taxon>
        <taxon>Polyangium</taxon>
    </lineage>
</organism>
<dbReference type="Proteomes" id="UP001160301">
    <property type="component" value="Unassembled WGS sequence"/>
</dbReference>
<reference evidence="2 3" key="1">
    <citation type="submission" date="2023-04" db="EMBL/GenBank/DDBJ databases">
        <title>The genome sequence of Polyangium sorediatum DSM14670.</title>
        <authorList>
            <person name="Zhang X."/>
        </authorList>
    </citation>
    <scope>NUCLEOTIDE SEQUENCE [LARGE SCALE GENOMIC DNA]</scope>
    <source>
        <strain evidence="2 3">DSM 14670</strain>
    </source>
</reference>
<evidence type="ECO:0000313" key="3">
    <source>
        <dbReference type="Proteomes" id="UP001160301"/>
    </source>
</evidence>
<dbReference type="PROSITE" id="PS51257">
    <property type="entry name" value="PROKAR_LIPOPROTEIN"/>
    <property type="match status" value="1"/>
</dbReference>
<evidence type="ECO:0008006" key="4">
    <source>
        <dbReference type="Google" id="ProtNLM"/>
    </source>
</evidence>
<protein>
    <recommendedName>
        <fullName evidence="4">Cytochrome c domain-containing protein</fullName>
    </recommendedName>
</protein>
<sequence>MRQGVRFAAIVALAGAVGCGGGEAKNEGASPEAKPSAAAADTQPAASAAPVASAAPAPSAAAPPPENSAAAAPVETAAVASAAPAAGSAAPAAGSAAPASSAAAGPKTFDCGAKGQKACPMQGWMKSVMASATSSGDLTKIANALAYIAGKPPPGMGSWVSISNEGVAKAKAGDLDGAKASCKKCHDLYKEKYKQTMRDLPW</sequence>
<accession>A0ABT6P030</accession>
<dbReference type="EMBL" id="JARZHI010000033">
    <property type="protein sequence ID" value="MDI1433757.1"/>
    <property type="molecule type" value="Genomic_DNA"/>
</dbReference>
<comment type="caution">
    <text evidence="2">The sequence shown here is derived from an EMBL/GenBank/DDBJ whole genome shotgun (WGS) entry which is preliminary data.</text>
</comment>
<feature type="region of interest" description="Disordered" evidence="1">
    <location>
        <begin position="21"/>
        <end position="69"/>
    </location>
</feature>